<organism evidence="3 4">
    <name type="scientific">Actinacidiphila oryziradicis</name>
    <dbReference type="NCBI Taxonomy" id="2571141"/>
    <lineage>
        <taxon>Bacteria</taxon>
        <taxon>Bacillati</taxon>
        <taxon>Actinomycetota</taxon>
        <taxon>Actinomycetes</taxon>
        <taxon>Kitasatosporales</taxon>
        <taxon>Streptomycetaceae</taxon>
        <taxon>Actinacidiphila</taxon>
    </lineage>
</organism>
<name>A0A4U0SGX5_9ACTN</name>
<dbReference type="RefSeq" id="WP_136726218.1">
    <property type="nucleotide sequence ID" value="NZ_SUMC01000026.1"/>
</dbReference>
<dbReference type="PANTHER" id="PTHR43649">
    <property type="entry name" value="ARABINOSE-BINDING PROTEIN-RELATED"/>
    <property type="match status" value="1"/>
</dbReference>
<dbReference type="InterPro" id="IPR050490">
    <property type="entry name" value="Bact_solute-bd_prot1"/>
</dbReference>
<dbReference type="OrthoDB" id="2515046at2"/>
<feature type="chain" id="PRO_5039502514" evidence="2">
    <location>
        <begin position="24"/>
        <end position="443"/>
    </location>
</feature>
<keyword evidence="4" id="KW-1185">Reference proteome</keyword>
<proteinExistence type="predicted"/>
<dbReference type="Proteomes" id="UP000305778">
    <property type="component" value="Unassembled WGS sequence"/>
</dbReference>
<evidence type="ECO:0000256" key="2">
    <source>
        <dbReference type="SAM" id="SignalP"/>
    </source>
</evidence>
<evidence type="ECO:0000313" key="3">
    <source>
        <dbReference type="EMBL" id="TKA08890.1"/>
    </source>
</evidence>
<keyword evidence="1 2" id="KW-0732">Signal</keyword>
<reference evidence="3 4" key="1">
    <citation type="submission" date="2019-04" db="EMBL/GenBank/DDBJ databases">
        <title>Streptomyces oryziradicis sp. nov., a novel actinomycete isolated from rhizosphere soil of rice (Oryza sativa L.).</title>
        <authorList>
            <person name="Li C."/>
        </authorList>
    </citation>
    <scope>NUCLEOTIDE SEQUENCE [LARGE SCALE GENOMIC DNA]</scope>
    <source>
        <strain evidence="3 4">NEAU-C40</strain>
    </source>
</reference>
<accession>A0A4U0SGX5</accession>
<evidence type="ECO:0000313" key="4">
    <source>
        <dbReference type="Proteomes" id="UP000305778"/>
    </source>
</evidence>
<protein>
    <submittedName>
        <fullName evidence="3">Extracellular solute-binding protein</fullName>
    </submittedName>
</protein>
<dbReference type="PROSITE" id="PS51257">
    <property type="entry name" value="PROKAR_LIPOPROTEIN"/>
    <property type="match status" value="1"/>
</dbReference>
<comment type="caution">
    <text evidence="3">The sequence shown here is derived from an EMBL/GenBank/DDBJ whole genome shotgun (WGS) entry which is preliminary data.</text>
</comment>
<dbReference type="EMBL" id="SUMC01000026">
    <property type="protein sequence ID" value="TKA08890.1"/>
    <property type="molecule type" value="Genomic_DNA"/>
</dbReference>
<dbReference type="SUPFAM" id="SSF53850">
    <property type="entry name" value="Periplasmic binding protein-like II"/>
    <property type="match status" value="1"/>
</dbReference>
<gene>
    <name evidence="3" type="ORF">FCI23_25210</name>
</gene>
<dbReference type="AlphaFoldDB" id="A0A4U0SGX5"/>
<sequence>MPNSGKRALALCVALGVSGALTACGGSDSASGSPSGSAAKPVTLTYWGAQDGQQAVVNAWNASHATVKLKYTRLTGTDPITTLRNAAKAGNAPCLMQTSAEQLTTLASERIVADITQWISPHKSGYNESAYAEATIQGKVYGAPTSAAPAFTVYRADIFDKYKLKVPTTWNEFVAAGKVLAKHGIHITNYAGEDPSTLETMAMQAGAHWYAIDGDSWKVNLLDPGSLKAANVIQQIVDSNLNSSVSFADYAAVQRNYDNGGAVTRQISTWQMSGMVKNFTKSNGQWALAPWPAFDGESPAIPAGTNNSGGVTVVTEQCQNRQQAAEAANWMSTNSTAVKIMSNPATGSAFYPAIADASPYLDGLITSKLLGKHTAAAKPVIVNSIPTIVKDWTFGPDWTAMYTEMAGGWAKVLTKQQTVVQLLQHMQKWTVDDLKTRGISVKS</sequence>
<dbReference type="Gene3D" id="3.40.190.10">
    <property type="entry name" value="Periplasmic binding protein-like II"/>
    <property type="match status" value="1"/>
</dbReference>
<evidence type="ECO:0000256" key="1">
    <source>
        <dbReference type="ARBA" id="ARBA00022729"/>
    </source>
</evidence>
<dbReference type="PANTHER" id="PTHR43649:SF33">
    <property type="entry name" value="POLYGALACTURONAN_RHAMNOGALACTURONAN-BINDING PROTEIN YTCQ"/>
    <property type="match status" value="1"/>
</dbReference>
<feature type="signal peptide" evidence="2">
    <location>
        <begin position="1"/>
        <end position="23"/>
    </location>
</feature>